<comment type="caution">
    <text evidence="1">The sequence shown here is derived from an EMBL/GenBank/DDBJ whole genome shotgun (WGS) entry which is preliminary data.</text>
</comment>
<dbReference type="RefSeq" id="WP_159184740.1">
    <property type="nucleotide sequence ID" value="NZ_JACVJL010000102.1"/>
</dbReference>
<sequence>MKNILTFALIITLLGSCTLINDRNITSSTSPLVQRQQKSLLTNKTQGNKTLARLYSESFK</sequence>
<reference evidence="1 2" key="1">
    <citation type="submission" date="2020-09" db="EMBL/GenBank/DDBJ databases">
        <title>Development of specific Francisella tularensis PCR assay based on in-depth characterization of family Francisellaceae.</title>
        <authorList>
            <person name="Ohrman C."/>
            <person name="Sahl J."/>
            <person name="Sjodin A."/>
            <person name="Uneklint I."/>
            <person name="Ballard R."/>
            <person name="Karlsson L."/>
            <person name="Mcdonough R."/>
            <person name="Sundell D."/>
            <person name="Soria K."/>
            <person name="Brindeflk B."/>
            <person name="Vallesi A."/>
            <person name="Ramirez-Paredes J.G."/>
            <person name="Colquhoun D."/>
            <person name="Myrtennas K."/>
            <person name="Birdsell D."/>
            <person name="Johansson A."/>
            <person name="Wagner D."/>
            <person name="Forsman M."/>
        </authorList>
    </citation>
    <scope>NUCLEOTIDE SEQUENCE [LARGE SCALE GENOMIC DNA]</scope>
    <source>
        <strain evidence="1 2">FSC1140</strain>
    </source>
</reference>
<evidence type="ECO:0000313" key="2">
    <source>
        <dbReference type="Proteomes" id="UP000701999"/>
    </source>
</evidence>
<organism evidence="1 2">
    <name type="scientific">Francisella noatunensis</name>
    <dbReference type="NCBI Taxonomy" id="657445"/>
    <lineage>
        <taxon>Bacteria</taxon>
        <taxon>Pseudomonadati</taxon>
        <taxon>Pseudomonadota</taxon>
        <taxon>Gammaproteobacteria</taxon>
        <taxon>Thiotrichales</taxon>
        <taxon>Francisellaceae</taxon>
        <taxon>Francisella</taxon>
    </lineage>
</organism>
<name>A0A9Q2KPT8_9GAMM</name>
<keyword evidence="2" id="KW-1185">Reference proteome</keyword>
<gene>
    <name evidence="1" type="ORF">IB647_04575</name>
</gene>
<dbReference type="Proteomes" id="UP000701999">
    <property type="component" value="Unassembled WGS sequence"/>
</dbReference>
<protein>
    <recommendedName>
        <fullName evidence="3">Lipoprotein</fullName>
    </recommendedName>
</protein>
<dbReference type="AlphaFoldDB" id="A0A9Q2KPT8"/>
<dbReference type="PROSITE" id="PS51257">
    <property type="entry name" value="PROKAR_LIPOPROTEIN"/>
    <property type="match status" value="1"/>
</dbReference>
<evidence type="ECO:0008006" key="3">
    <source>
        <dbReference type="Google" id="ProtNLM"/>
    </source>
</evidence>
<accession>A0A9Q2KPT8</accession>
<proteinExistence type="predicted"/>
<dbReference type="EMBL" id="JACVKN010000104">
    <property type="protein sequence ID" value="MBK2064995.1"/>
    <property type="molecule type" value="Genomic_DNA"/>
</dbReference>
<evidence type="ECO:0000313" key="1">
    <source>
        <dbReference type="EMBL" id="MBK2064995.1"/>
    </source>
</evidence>